<dbReference type="Proteomes" id="UP000191806">
    <property type="component" value="Chromosome"/>
</dbReference>
<feature type="transmembrane region" description="Helical" evidence="1">
    <location>
        <begin position="225"/>
        <end position="243"/>
    </location>
</feature>
<organism evidence="3 4">
    <name type="scientific">Lactococcus lactis subsp. cremoris</name>
    <name type="common">Streptococcus cremoris</name>
    <dbReference type="NCBI Taxonomy" id="1359"/>
    <lineage>
        <taxon>Bacteria</taxon>
        <taxon>Bacillati</taxon>
        <taxon>Bacillota</taxon>
        <taxon>Bacilli</taxon>
        <taxon>Lactobacillales</taxon>
        <taxon>Streptococcaceae</taxon>
        <taxon>Lactococcus</taxon>
    </lineage>
</organism>
<keyword evidence="1" id="KW-0812">Transmembrane</keyword>
<dbReference type="EC" id="2.3.-.-" evidence="3"/>
<name>A0A1V0PGR4_LACLC</name>
<dbReference type="PANTHER" id="PTHR23028">
    <property type="entry name" value="ACETYLTRANSFERASE"/>
    <property type="match status" value="1"/>
</dbReference>
<feature type="transmembrane region" description="Helical" evidence="1">
    <location>
        <begin position="249"/>
        <end position="266"/>
    </location>
</feature>
<feature type="transmembrane region" description="Helical" evidence="1">
    <location>
        <begin position="145"/>
        <end position="164"/>
    </location>
</feature>
<dbReference type="Pfam" id="PF01757">
    <property type="entry name" value="Acyl_transf_3"/>
    <property type="match status" value="1"/>
</dbReference>
<sequence length="345" mass="39549">MNENKTKPLDSRQNNFNIIRLFAALLVLIYHANGFFHHKLPHGVILGQIAVGTFFMISGYLITGSFFRQKTLDKYIKARIFRIFPALIAVNFLVAFALGPIISNVSISDYFLSPTPYTYFIGTSLLYLGGHGTLIGVNKSPNGSLWTLLFEFIAYLGTAFLGKFKLLKTPIILGGIILLYIISQVNIPLFKTMTPKTFTILFIAYGFGTIVYLQQNMIIKFIRTSSLSLPIAVISLIIVTLFIVYFDQYFLYMIPFLTVLIFYLSFTDKIRLYNFGKNADWSYGVYIYAWPITLTLHQFSPRMNVWIADLIIVIISIFFAHLSYKFIEKPMMLFGKKEYILAPYK</sequence>
<feature type="transmembrane region" description="Helical" evidence="1">
    <location>
        <begin position="21"/>
        <end position="38"/>
    </location>
</feature>
<evidence type="ECO:0000313" key="3">
    <source>
        <dbReference type="EMBL" id="ARE28470.1"/>
    </source>
</evidence>
<evidence type="ECO:0000259" key="2">
    <source>
        <dbReference type="Pfam" id="PF01757"/>
    </source>
</evidence>
<feature type="transmembrane region" description="Helical" evidence="1">
    <location>
        <begin position="83"/>
        <end position="102"/>
    </location>
</feature>
<dbReference type="GO" id="GO:0000271">
    <property type="term" value="P:polysaccharide biosynthetic process"/>
    <property type="evidence" value="ECO:0007669"/>
    <property type="project" value="TreeGrafter"/>
</dbReference>
<dbReference type="GO" id="GO:0016747">
    <property type="term" value="F:acyltransferase activity, transferring groups other than amino-acyl groups"/>
    <property type="evidence" value="ECO:0007669"/>
    <property type="project" value="InterPro"/>
</dbReference>
<dbReference type="GO" id="GO:0016020">
    <property type="term" value="C:membrane"/>
    <property type="evidence" value="ECO:0007669"/>
    <property type="project" value="TreeGrafter"/>
</dbReference>
<dbReference type="EMBL" id="CP015899">
    <property type="protein sequence ID" value="ARE28470.1"/>
    <property type="molecule type" value="Genomic_DNA"/>
</dbReference>
<keyword evidence="1" id="KW-1133">Transmembrane helix</keyword>
<keyword evidence="1" id="KW-0472">Membrane</keyword>
<dbReference type="RefSeq" id="WP_063280787.1">
    <property type="nucleotide sequence ID" value="NZ_CP015899.2"/>
</dbReference>
<proteinExistence type="predicted"/>
<dbReference type="InterPro" id="IPR050879">
    <property type="entry name" value="Acyltransferase_3"/>
</dbReference>
<dbReference type="InterPro" id="IPR002656">
    <property type="entry name" value="Acyl_transf_3_dom"/>
</dbReference>
<feature type="transmembrane region" description="Helical" evidence="1">
    <location>
        <begin position="196"/>
        <end position="213"/>
    </location>
</feature>
<dbReference type="AlphaFoldDB" id="A0A1V0PGR4"/>
<protein>
    <submittedName>
        <fullName evidence="3">Acyltransferase</fullName>
        <ecNumber evidence="3">2.3.-.-</ecNumber>
    </submittedName>
</protein>
<keyword evidence="3" id="KW-0012">Acyltransferase</keyword>
<dbReference type="PANTHER" id="PTHR23028:SF53">
    <property type="entry name" value="ACYL_TRANSF_3 DOMAIN-CONTAINING PROTEIN"/>
    <property type="match status" value="1"/>
</dbReference>
<keyword evidence="3" id="KW-0808">Transferase</keyword>
<feature type="domain" description="Acyltransferase 3" evidence="2">
    <location>
        <begin position="15"/>
        <end position="320"/>
    </location>
</feature>
<reference evidence="3 4" key="1">
    <citation type="journal article" date="2017" name="BMC Genomics">
        <title>Comparative and functional genomics of the Lactococcus lactis taxon; insights into evolution and niche adaptation.</title>
        <authorList>
            <person name="Kelleher P."/>
            <person name="Bottacini F."/>
            <person name="Mahony J."/>
            <person name="Kilcawley K.N."/>
            <person name="van Sinderen D."/>
        </authorList>
    </citation>
    <scope>NUCLEOTIDE SEQUENCE [LARGE SCALE GENOMIC DNA]</scope>
    <source>
        <strain evidence="3 4">JM1</strain>
    </source>
</reference>
<feature type="transmembrane region" description="Helical" evidence="1">
    <location>
        <begin position="305"/>
        <end position="327"/>
    </location>
</feature>
<evidence type="ECO:0000256" key="1">
    <source>
        <dbReference type="SAM" id="Phobius"/>
    </source>
</evidence>
<feature type="transmembrane region" description="Helical" evidence="1">
    <location>
        <begin position="44"/>
        <end position="62"/>
    </location>
</feature>
<feature type="transmembrane region" description="Helical" evidence="1">
    <location>
        <begin position="171"/>
        <end position="190"/>
    </location>
</feature>
<evidence type="ECO:0000313" key="4">
    <source>
        <dbReference type="Proteomes" id="UP000191806"/>
    </source>
</evidence>
<accession>A0A1V0PGR4</accession>
<gene>
    <name evidence="3" type="ORF">LLJM1_1095</name>
</gene>